<accession>Q6AME9</accession>
<gene>
    <name evidence="4" type="ordered locus">DP1747</name>
</gene>
<dbReference type="RefSeq" id="WP_011188988.1">
    <property type="nucleotide sequence ID" value="NC_006138.1"/>
</dbReference>
<dbReference type="Pfam" id="PF13517">
    <property type="entry name" value="FG-GAP_3"/>
    <property type="match status" value="1"/>
</dbReference>
<dbReference type="STRING" id="177439.DP1747"/>
<dbReference type="KEGG" id="dps:DP1747"/>
<dbReference type="Gene3D" id="2.130.10.130">
    <property type="entry name" value="Integrin alpha, N-terminal"/>
    <property type="match status" value="1"/>
</dbReference>
<evidence type="ECO:0008006" key="6">
    <source>
        <dbReference type="Google" id="ProtNLM"/>
    </source>
</evidence>
<keyword evidence="5" id="KW-1185">Reference proteome</keyword>
<dbReference type="OrthoDB" id="5422153at2"/>
<proteinExistence type="predicted"/>
<dbReference type="InterPro" id="IPR013517">
    <property type="entry name" value="FG-GAP"/>
</dbReference>
<evidence type="ECO:0000256" key="3">
    <source>
        <dbReference type="SAM" id="SignalP"/>
    </source>
</evidence>
<evidence type="ECO:0000256" key="1">
    <source>
        <dbReference type="ARBA" id="ARBA00022729"/>
    </source>
</evidence>
<dbReference type="HOGENOM" id="CLU_034452_0_0_7"/>
<evidence type="ECO:0000313" key="5">
    <source>
        <dbReference type="Proteomes" id="UP000000602"/>
    </source>
</evidence>
<organism evidence="4 5">
    <name type="scientific">Desulfotalea psychrophila (strain LSv54 / DSM 12343)</name>
    <dbReference type="NCBI Taxonomy" id="177439"/>
    <lineage>
        <taxon>Bacteria</taxon>
        <taxon>Pseudomonadati</taxon>
        <taxon>Thermodesulfobacteriota</taxon>
        <taxon>Desulfobulbia</taxon>
        <taxon>Desulfobulbales</taxon>
        <taxon>Desulfocapsaceae</taxon>
        <taxon>Desulfotalea</taxon>
    </lineage>
</organism>
<evidence type="ECO:0000256" key="2">
    <source>
        <dbReference type="SAM" id="MobiDB-lite"/>
    </source>
</evidence>
<keyword evidence="1 3" id="KW-0732">Signal</keyword>
<dbReference type="EMBL" id="CR522870">
    <property type="protein sequence ID" value="CAG36476.1"/>
    <property type="molecule type" value="Genomic_DNA"/>
</dbReference>
<protein>
    <recommendedName>
        <fullName evidence="6">VCBS repeat-containing protein</fullName>
    </recommendedName>
</protein>
<dbReference type="eggNOG" id="COG5386">
    <property type="taxonomic scope" value="Bacteria"/>
</dbReference>
<sequence>MPRLFLPLFVALAVLFSSLPLWAEEEVAVSKVLFLPLDGTNAGKYSPLVNGIGSMLASQLASKDRIIAVDYNLKQQEIKALTVAGKSVTGQNLDIDYVVRGSVYALENGISLQVKVVPINGTGSKQNFSEKAAEEKDIFSAVDLMATKIGTDVFGYQEQAKRDVSAAMGMAGFATSHPEREYKKGLLSGGSLYGSNQLSTTVAIKNIRRTPKLPMEMVGMAVGDFNGDGQDDMVYASRQKLLFYTQKAQRFTQLGEYTLSTRSKINAISAADYDGDGRDELYISSNFGAKARSEILSITAGTVQPLMTIDGWYLQPIEKPGSGLLLLGQRGSTKRADSYLLPGVYQLDVAKDFSSFQKGEEISLPKGTTLFSFAWADLTANGKAELLVLDRRERLLIYDGDNQLLHVSLDNYGGSTNFFGIGLGKLTDQPLIGQNEDLDNFGNWNYIPTRIITTDIDGDGRSEIIVGSNRREEFVSSGREKEKKRKAKKEGKTDNEEAKGMVNAIFDFFPNMRSYEGGTVACLSYTDGALRDVWRTKAISGYIPDYSYRIATVKDEMGQDKEVVHLSIAKNIDSTFLGFGSSDESQAIVYEFSYKEQTEKP</sequence>
<feature type="region of interest" description="Disordered" evidence="2">
    <location>
        <begin position="475"/>
        <end position="495"/>
    </location>
</feature>
<feature type="signal peptide" evidence="3">
    <location>
        <begin position="1"/>
        <end position="23"/>
    </location>
</feature>
<evidence type="ECO:0000313" key="4">
    <source>
        <dbReference type="EMBL" id="CAG36476.1"/>
    </source>
</evidence>
<feature type="chain" id="PRO_5004270583" description="VCBS repeat-containing protein" evidence="3">
    <location>
        <begin position="24"/>
        <end position="601"/>
    </location>
</feature>
<dbReference type="InterPro" id="IPR028994">
    <property type="entry name" value="Integrin_alpha_N"/>
</dbReference>
<dbReference type="AlphaFoldDB" id="Q6AME9"/>
<name>Q6AME9_DESPS</name>
<dbReference type="Proteomes" id="UP000000602">
    <property type="component" value="Chromosome"/>
</dbReference>
<dbReference type="SUPFAM" id="SSF69318">
    <property type="entry name" value="Integrin alpha N-terminal domain"/>
    <property type="match status" value="1"/>
</dbReference>
<reference evidence="5" key="1">
    <citation type="journal article" date="2004" name="Environ. Microbiol.">
        <title>The genome of Desulfotalea psychrophila, a sulfate-reducing bacterium from permanently cold Arctic sediments.</title>
        <authorList>
            <person name="Rabus R."/>
            <person name="Ruepp A."/>
            <person name="Frickey T."/>
            <person name="Rattei T."/>
            <person name="Fartmann B."/>
            <person name="Stark M."/>
            <person name="Bauer M."/>
            <person name="Zibat A."/>
            <person name="Lombardot T."/>
            <person name="Becker I."/>
            <person name="Amann J."/>
            <person name="Gellner K."/>
            <person name="Teeling H."/>
            <person name="Leuschner W.D."/>
            <person name="Gloeckner F.-O."/>
            <person name="Lupas A.N."/>
            <person name="Amann R."/>
            <person name="Klenk H.-P."/>
        </authorList>
    </citation>
    <scope>NUCLEOTIDE SEQUENCE [LARGE SCALE GENOMIC DNA]</scope>
    <source>
        <strain evidence="5">DSM 12343 / LSv54</strain>
    </source>
</reference>